<dbReference type="Proteomes" id="UP000298030">
    <property type="component" value="Unassembled WGS sequence"/>
</dbReference>
<comment type="caution">
    <text evidence="2">The sequence shown here is derived from an EMBL/GenBank/DDBJ whole genome shotgun (WGS) entry which is preliminary data.</text>
</comment>
<organism evidence="2 3">
    <name type="scientific">Coprinellus micaceus</name>
    <name type="common">Glistening ink-cap mushroom</name>
    <name type="synonym">Coprinus micaceus</name>
    <dbReference type="NCBI Taxonomy" id="71717"/>
    <lineage>
        <taxon>Eukaryota</taxon>
        <taxon>Fungi</taxon>
        <taxon>Dikarya</taxon>
        <taxon>Basidiomycota</taxon>
        <taxon>Agaricomycotina</taxon>
        <taxon>Agaricomycetes</taxon>
        <taxon>Agaricomycetidae</taxon>
        <taxon>Agaricales</taxon>
        <taxon>Agaricineae</taxon>
        <taxon>Psathyrellaceae</taxon>
        <taxon>Coprinellus</taxon>
    </lineage>
</organism>
<evidence type="ECO:0000313" key="2">
    <source>
        <dbReference type="EMBL" id="TEB29500.1"/>
    </source>
</evidence>
<reference evidence="2 3" key="1">
    <citation type="journal article" date="2019" name="Nat. Ecol. Evol.">
        <title>Megaphylogeny resolves global patterns of mushroom evolution.</title>
        <authorList>
            <person name="Varga T."/>
            <person name="Krizsan K."/>
            <person name="Foldi C."/>
            <person name="Dima B."/>
            <person name="Sanchez-Garcia M."/>
            <person name="Sanchez-Ramirez S."/>
            <person name="Szollosi G.J."/>
            <person name="Szarkandi J.G."/>
            <person name="Papp V."/>
            <person name="Albert L."/>
            <person name="Andreopoulos W."/>
            <person name="Angelini C."/>
            <person name="Antonin V."/>
            <person name="Barry K.W."/>
            <person name="Bougher N.L."/>
            <person name="Buchanan P."/>
            <person name="Buyck B."/>
            <person name="Bense V."/>
            <person name="Catcheside P."/>
            <person name="Chovatia M."/>
            <person name="Cooper J."/>
            <person name="Damon W."/>
            <person name="Desjardin D."/>
            <person name="Finy P."/>
            <person name="Geml J."/>
            <person name="Haridas S."/>
            <person name="Hughes K."/>
            <person name="Justo A."/>
            <person name="Karasinski D."/>
            <person name="Kautmanova I."/>
            <person name="Kiss B."/>
            <person name="Kocsube S."/>
            <person name="Kotiranta H."/>
            <person name="LaButti K.M."/>
            <person name="Lechner B.E."/>
            <person name="Liimatainen K."/>
            <person name="Lipzen A."/>
            <person name="Lukacs Z."/>
            <person name="Mihaltcheva S."/>
            <person name="Morgado L.N."/>
            <person name="Niskanen T."/>
            <person name="Noordeloos M.E."/>
            <person name="Ohm R.A."/>
            <person name="Ortiz-Santana B."/>
            <person name="Ovrebo C."/>
            <person name="Racz N."/>
            <person name="Riley R."/>
            <person name="Savchenko A."/>
            <person name="Shiryaev A."/>
            <person name="Soop K."/>
            <person name="Spirin V."/>
            <person name="Szebenyi C."/>
            <person name="Tomsovsky M."/>
            <person name="Tulloss R.E."/>
            <person name="Uehling J."/>
            <person name="Grigoriev I.V."/>
            <person name="Vagvolgyi C."/>
            <person name="Papp T."/>
            <person name="Martin F.M."/>
            <person name="Miettinen O."/>
            <person name="Hibbett D.S."/>
            <person name="Nagy L.G."/>
        </authorList>
    </citation>
    <scope>NUCLEOTIDE SEQUENCE [LARGE SCALE GENOMIC DNA]</scope>
    <source>
        <strain evidence="2 3">FP101781</strain>
    </source>
</reference>
<gene>
    <name evidence="2" type="ORF">FA13DRAFT_646197</name>
</gene>
<dbReference type="AlphaFoldDB" id="A0A4Y7T5V3"/>
<feature type="region of interest" description="Disordered" evidence="1">
    <location>
        <begin position="94"/>
        <end position="120"/>
    </location>
</feature>
<proteinExistence type="predicted"/>
<evidence type="ECO:0000313" key="3">
    <source>
        <dbReference type="Proteomes" id="UP000298030"/>
    </source>
</evidence>
<sequence>MSRCPWSRKLAYGATFRATSAPGTDLPQESACSPPLIYYIFITASSNSIHGVDLIFMPPWCPLAQDRPKSASRWLKMSPNLECDLKLECVKPTAHQGPRQAKNQESRAPSPQPSEECDLN</sequence>
<keyword evidence="3" id="KW-1185">Reference proteome</keyword>
<name>A0A4Y7T5V3_COPMI</name>
<accession>A0A4Y7T5V3</accession>
<dbReference type="EMBL" id="QPFP01000027">
    <property type="protein sequence ID" value="TEB29500.1"/>
    <property type="molecule type" value="Genomic_DNA"/>
</dbReference>
<protein>
    <submittedName>
        <fullName evidence="2">Uncharacterized protein</fullName>
    </submittedName>
</protein>
<evidence type="ECO:0000256" key="1">
    <source>
        <dbReference type="SAM" id="MobiDB-lite"/>
    </source>
</evidence>